<evidence type="ECO:0000256" key="2">
    <source>
        <dbReference type="SAM" id="SignalP"/>
    </source>
</evidence>
<evidence type="ECO:0000256" key="1">
    <source>
        <dbReference type="SAM" id="MobiDB-lite"/>
    </source>
</evidence>
<evidence type="ECO:0000313" key="4">
    <source>
        <dbReference type="Proteomes" id="UP000270094"/>
    </source>
</evidence>
<dbReference type="Proteomes" id="UP000270094">
    <property type="component" value="Unassembled WGS sequence"/>
</dbReference>
<reference evidence="3 4" key="1">
    <citation type="submission" date="2018-11" db="EMBL/GenBank/DDBJ databases">
        <authorList>
            <consortium name="Pathogen Informatics"/>
        </authorList>
    </citation>
    <scope>NUCLEOTIDE SEQUENCE [LARGE SCALE GENOMIC DNA]</scope>
</reference>
<sequence length="58" mass="6504">MRRRRGEWLFATILPCLVLAQSGYDAEPIGRVAANNGVGQFQQPPPRPVPRGYQVRVL</sequence>
<dbReference type="EMBL" id="UYYB01125094">
    <property type="protein sequence ID" value="VDM83751.1"/>
    <property type="molecule type" value="Genomic_DNA"/>
</dbReference>
<proteinExistence type="predicted"/>
<organism evidence="3 4">
    <name type="scientific">Strongylus vulgaris</name>
    <name type="common">Blood worm</name>
    <dbReference type="NCBI Taxonomy" id="40348"/>
    <lineage>
        <taxon>Eukaryota</taxon>
        <taxon>Metazoa</taxon>
        <taxon>Ecdysozoa</taxon>
        <taxon>Nematoda</taxon>
        <taxon>Chromadorea</taxon>
        <taxon>Rhabditida</taxon>
        <taxon>Rhabditina</taxon>
        <taxon>Rhabditomorpha</taxon>
        <taxon>Strongyloidea</taxon>
        <taxon>Strongylidae</taxon>
        <taxon>Strongylus</taxon>
    </lineage>
</organism>
<feature type="signal peptide" evidence="2">
    <location>
        <begin position="1"/>
        <end position="20"/>
    </location>
</feature>
<keyword evidence="4" id="KW-1185">Reference proteome</keyword>
<evidence type="ECO:0000313" key="3">
    <source>
        <dbReference type="EMBL" id="VDM83751.1"/>
    </source>
</evidence>
<feature type="chain" id="PRO_5018294034" evidence="2">
    <location>
        <begin position="21"/>
        <end position="58"/>
    </location>
</feature>
<feature type="region of interest" description="Disordered" evidence="1">
    <location>
        <begin position="36"/>
        <end position="58"/>
    </location>
</feature>
<protein>
    <submittedName>
        <fullName evidence="3">Uncharacterized protein</fullName>
    </submittedName>
</protein>
<accession>A0A3P7JDQ3</accession>
<name>A0A3P7JDQ3_STRVU</name>
<dbReference type="AlphaFoldDB" id="A0A3P7JDQ3"/>
<gene>
    <name evidence="3" type="ORF">SVUK_LOCUS18749</name>
</gene>
<keyword evidence="2" id="KW-0732">Signal</keyword>